<dbReference type="GO" id="GO:0032230">
    <property type="term" value="P:positive regulation of synaptic transmission, GABAergic"/>
    <property type="evidence" value="ECO:0007669"/>
    <property type="project" value="TreeGrafter"/>
</dbReference>
<sequence>MLTRKQSLHGDNVPLADYGPDENLNDNTDIEWVNKNWVRRVLRGCALLSLVSVCINTPKTFELHPPLIYVTFTIDLFVTFMFTAEMIAKMHIRGIIKGEVPYLKDRWCQFDGTMVMCLWVSVILQVFEITQVLHPYSYWCILRSPRPLILVRVFRVFLKFQLPKTRIESIFKRSSQQIYNVTIFFLFFMSLYGILGVQFFGEMKYHCVRNGTDPNNVSVNDLAIPDTYCSPEADAGYRCPPSMVCMALKLSRQERGFNGFDEFATSFFTVYEAASQEGWVFIMYRTIDSLPSWRGFVFFISMIFFLAWLVKNVFIAVIIETFAEVRVQFQQIWGSRSGAADSDSSQVRFLSIGFDSRHCAGWVLYADSDGWRMVTIDENKPRGLAPPFCQRILKMAWFHILILILVLANAIVTATIHFEHRRVKLNKIDAYYYAEVVFTALFDLEALFKIWCLGLHGYWRRSAHKFELLLVVTTTLHIIPVLYRTQVTYFQVLRVVRLIKASPMLEDFCWKVVHCRTCRLIYGLLVKQKQHDKYRKYGSVSFVIECRNLKHDRLCTHQINDGHKLATEIYKNRNAKPDEKKGLDIGCTYRNSKSCKKFMVAIIEVICTNDIEELLHTDEFIPVMSDGSTDMSVVENQRLSTSIFASKGEVHYFFLGPVDGDIFNAIMRALRFSKMTREYFLLKMVSFAGDEASVITGVKNCLIALF</sequence>
<evidence type="ECO:0000313" key="8">
    <source>
        <dbReference type="Proteomes" id="UP001208570"/>
    </source>
</evidence>
<evidence type="ECO:0000256" key="4">
    <source>
        <dbReference type="ARBA" id="ARBA00023136"/>
    </source>
</evidence>
<evidence type="ECO:0000259" key="6">
    <source>
        <dbReference type="Pfam" id="PF00520"/>
    </source>
</evidence>
<dbReference type="Proteomes" id="UP001208570">
    <property type="component" value="Unassembled WGS sequence"/>
</dbReference>
<feature type="transmembrane region" description="Helical" evidence="5">
    <location>
        <begin position="396"/>
        <end position="418"/>
    </location>
</feature>
<dbReference type="PANTHER" id="PTHR46141">
    <property type="entry name" value="SODIUM LEAK CHANNEL NON-SELECTIVE PROTEIN"/>
    <property type="match status" value="1"/>
</dbReference>
<dbReference type="InterPro" id="IPR027359">
    <property type="entry name" value="Volt_channel_dom_sf"/>
</dbReference>
<keyword evidence="4 5" id="KW-0472">Membrane</keyword>
<dbReference type="InterPro" id="IPR005821">
    <property type="entry name" value="Ion_trans_dom"/>
</dbReference>
<dbReference type="InterPro" id="IPR028823">
    <property type="entry name" value="NALCN"/>
</dbReference>
<dbReference type="Gene3D" id="1.10.287.70">
    <property type="match status" value="1"/>
</dbReference>
<dbReference type="PANTHER" id="PTHR46141:SF1">
    <property type="entry name" value="SODIUM LEAK CHANNEL NALCN"/>
    <property type="match status" value="1"/>
</dbReference>
<keyword evidence="3 5" id="KW-1133">Transmembrane helix</keyword>
<dbReference type="GO" id="GO:0005261">
    <property type="term" value="F:monoatomic cation channel activity"/>
    <property type="evidence" value="ECO:0007669"/>
    <property type="project" value="InterPro"/>
</dbReference>
<proteinExistence type="predicted"/>
<feature type="transmembrane region" description="Helical" evidence="5">
    <location>
        <begin position="67"/>
        <end position="88"/>
    </location>
</feature>
<evidence type="ECO:0000256" key="1">
    <source>
        <dbReference type="ARBA" id="ARBA00004141"/>
    </source>
</evidence>
<feature type="transmembrane region" description="Helical" evidence="5">
    <location>
        <begin position="296"/>
        <end position="319"/>
    </location>
</feature>
<feature type="transmembrane region" description="Helical" evidence="5">
    <location>
        <begin position="466"/>
        <end position="483"/>
    </location>
</feature>
<dbReference type="Gene3D" id="1.20.120.350">
    <property type="entry name" value="Voltage-gated potassium channels. Chain C"/>
    <property type="match status" value="2"/>
</dbReference>
<gene>
    <name evidence="7" type="ORF">LSH36_256g04077</name>
</gene>
<feature type="domain" description="Ion transport" evidence="6">
    <location>
        <begin position="397"/>
        <end position="503"/>
    </location>
</feature>
<feature type="transmembrane region" description="Helical" evidence="5">
    <location>
        <begin position="430"/>
        <end position="454"/>
    </location>
</feature>
<dbReference type="GO" id="GO:0032224">
    <property type="term" value="P:positive regulation of synaptic transmission, cholinergic"/>
    <property type="evidence" value="ECO:0007669"/>
    <property type="project" value="TreeGrafter"/>
</dbReference>
<accession>A0AAD9JKE1</accession>
<dbReference type="SUPFAM" id="SSF81324">
    <property type="entry name" value="Voltage-gated potassium channels"/>
    <property type="match status" value="2"/>
</dbReference>
<feature type="domain" description="Ion transport" evidence="6">
    <location>
        <begin position="45"/>
        <end position="328"/>
    </location>
</feature>
<keyword evidence="2 5" id="KW-0812">Transmembrane</keyword>
<reference evidence="7" key="1">
    <citation type="journal article" date="2023" name="Mol. Biol. Evol.">
        <title>Third-Generation Sequencing Reveals the Adaptive Role of the Epigenome in Three Deep-Sea Polychaetes.</title>
        <authorList>
            <person name="Perez M."/>
            <person name="Aroh O."/>
            <person name="Sun Y."/>
            <person name="Lan Y."/>
            <person name="Juniper S.K."/>
            <person name="Young C.R."/>
            <person name="Angers B."/>
            <person name="Qian P.Y."/>
        </authorList>
    </citation>
    <scope>NUCLEOTIDE SEQUENCE</scope>
    <source>
        <strain evidence="7">P08H-3</strain>
    </source>
</reference>
<comment type="subcellular location">
    <subcellularLocation>
        <location evidence="1">Membrane</location>
        <topology evidence="1">Multi-pass membrane protein</topology>
    </subcellularLocation>
</comment>
<dbReference type="FunFam" id="1.20.120.350:FF:000030">
    <property type="entry name" value="sodium leak channel non-selective protein"/>
    <property type="match status" value="1"/>
</dbReference>
<dbReference type="GO" id="GO:0005886">
    <property type="term" value="C:plasma membrane"/>
    <property type="evidence" value="ECO:0007669"/>
    <property type="project" value="TreeGrafter"/>
</dbReference>
<evidence type="ECO:0000256" key="2">
    <source>
        <dbReference type="ARBA" id="ARBA00022692"/>
    </source>
</evidence>
<dbReference type="AlphaFoldDB" id="A0AAD9JKE1"/>
<organism evidence="7 8">
    <name type="scientific">Paralvinella palmiformis</name>
    <dbReference type="NCBI Taxonomy" id="53620"/>
    <lineage>
        <taxon>Eukaryota</taxon>
        <taxon>Metazoa</taxon>
        <taxon>Spiralia</taxon>
        <taxon>Lophotrochozoa</taxon>
        <taxon>Annelida</taxon>
        <taxon>Polychaeta</taxon>
        <taxon>Sedentaria</taxon>
        <taxon>Canalipalpata</taxon>
        <taxon>Terebellida</taxon>
        <taxon>Terebelliformia</taxon>
        <taxon>Alvinellidae</taxon>
        <taxon>Paralvinella</taxon>
    </lineage>
</organism>
<name>A0AAD9JKE1_9ANNE</name>
<evidence type="ECO:0000256" key="3">
    <source>
        <dbReference type="ARBA" id="ARBA00022989"/>
    </source>
</evidence>
<evidence type="ECO:0000256" key="5">
    <source>
        <dbReference type="SAM" id="Phobius"/>
    </source>
</evidence>
<keyword evidence="8" id="KW-1185">Reference proteome</keyword>
<comment type="caution">
    <text evidence="7">The sequence shown here is derived from an EMBL/GenBank/DDBJ whole genome shotgun (WGS) entry which is preliminary data.</text>
</comment>
<dbReference type="EMBL" id="JAODUP010000256">
    <property type="protein sequence ID" value="KAK2154833.1"/>
    <property type="molecule type" value="Genomic_DNA"/>
</dbReference>
<protein>
    <recommendedName>
        <fullName evidence="6">Ion transport domain-containing protein</fullName>
    </recommendedName>
</protein>
<evidence type="ECO:0000313" key="7">
    <source>
        <dbReference type="EMBL" id="KAK2154833.1"/>
    </source>
</evidence>
<dbReference type="Pfam" id="PF00520">
    <property type="entry name" value="Ion_trans"/>
    <property type="match status" value="2"/>
</dbReference>
<feature type="transmembrane region" description="Helical" evidence="5">
    <location>
        <begin position="178"/>
        <end position="200"/>
    </location>
</feature>